<dbReference type="Proteomes" id="UP001149090">
    <property type="component" value="Unassembled WGS sequence"/>
</dbReference>
<evidence type="ECO:0000256" key="9">
    <source>
        <dbReference type="RuleBase" id="RU000487"/>
    </source>
</evidence>
<comment type="similarity">
    <text evidence="2 9">Belongs to the actin family.</text>
</comment>
<keyword evidence="5" id="KW-0378">Hydrolase</keyword>
<proteinExistence type="inferred from homology"/>
<dbReference type="InterPro" id="IPR043129">
    <property type="entry name" value="ATPase_NBD"/>
</dbReference>
<comment type="subcellular location">
    <subcellularLocation>
        <location evidence="1">Cytoplasm</location>
        <location evidence="1">Cytoskeleton</location>
    </subcellularLocation>
</comment>
<organism evidence="10 11">
    <name type="scientific">Anaeramoeba ignava</name>
    <name type="common">Anaerobic marine amoeba</name>
    <dbReference type="NCBI Taxonomy" id="1746090"/>
    <lineage>
        <taxon>Eukaryota</taxon>
        <taxon>Metamonada</taxon>
        <taxon>Anaeramoebidae</taxon>
        <taxon>Anaeramoeba</taxon>
    </lineage>
</organism>
<comment type="catalytic activity">
    <reaction evidence="8">
        <text>ATP + H2O = ADP + phosphate + H(+)</text>
        <dbReference type="Rhea" id="RHEA:13065"/>
        <dbReference type="ChEBI" id="CHEBI:15377"/>
        <dbReference type="ChEBI" id="CHEBI:15378"/>
        <dbReference type="ChEBI" id="CHEBI:30616"/>
        <dbReference type="ChEBI" id="CHEBI:43474"/>
        <dbReference type="ChEBI" id="CHEBI:456216"/>
    </reaction>
</comment>
<dbReference type="EMBL" id="JAPDFW010000061">
    <property type="protein sequence ID" value="KAJ5076452.1"/>
    <property type="molecule type" value="Genomic_DNA"/>
</dbReference>
<evidence type="ECO:0000256" key="3">
    <source>
        <dbReference type="ARBA" id="ARBA00022490"/>
    </source>
</evidence>
<keyword evidence="3" id="KW-0963">Cytoplasm</keyword>
<dbReference type="InterPro" id="IPR004001">
    <property type="entry name" value="Actin_CS"/>
</dbReference>
<dbReference type="OMA" id="CCFSAIV"/>
<dbReference type="GO" id="GO:0016787">
    <property type="term" value="F:hydrolase activity"/>
    <property type="evidence" value="ECO:0007669"/>
    <property type="project" value="UniProtKB-KW"/>
</dbReference>
<dbReference type="OrthoDB" id="5132116at2759"/>
<keyword evidence="7" id="KW-0206">Cytoskeleton</keyword>
<keyword evidence="11" id="KW-1185">Reference proteome</keyword>
<evidence type="ECO:0000256" key="6">
    <source>
        <dbReference type="ARBA" id="ARBA00022840"/>
    </source>
</evidence>
<dbReference type="FunFam" id="3.30.420.40:FF:000058">
    <property type="entry name" value="Putative actin-related protein 5"/>
    <property type="match status" value="1"/>
</dbReference>
<evidence type="ECO:0000256" key="8">
    <source>
        <dbReference type="ARBA" id="ARBA00049360"/>
    </source>
</evidence>
<dbReference type="PROSITE" id="PS00406">
    <property type="entry name" value="ACTINS_1"/>
    <property type="match status" value="1"/>
</dbReference>
<dbReference type="SMART" id="SM00268">
    <property type="entry name" value="ACTIN"/>
    <property type="match status" value="1"/>
</dbReference>
<dbReference type="PRINTS" id="PR00190">
    <property type="entry name" value="ACTIN"/>
</dbReference>
<evidence type="ECO:0000313" key="10">
    <source>
        <dbReference type="EMBL" id="KAJ5076452.1"/>
    </source>
</evidence>
<dbReference type="InterPro" id="IPR004000">
    <property type="entry name" value="Actin"/>
</dbReference>
<dbReference type="SUPFAM" id="SSF53067">
    <property type="entry name" value="Actin-like ATPase domain"/>
    <property type="match status" value="2"/>
</dbReference>
<comment type="caution">
    <text evidence="10">The sequence shown here is derived from an EMBL/GenBank/DDBJ whole genome shotgun (WGS) entry which is preliminary data.</text>
</comment>
<evidence type="ECO:0000256" key="2">
    <source>
        <dbReference type="ARBA" id="ARBA00006752"/>
    </source>
</evidence>
<evidence type="ECO:0000256" key="5">
    <source>
        <dbReference type="ARBA" id="ARBA00022801"/>
    </source>
</evidence>
<reference evidence="10" key="1">
    <citation type="submission" date="2022-10" db="EMBL/GenBank/DDBJ databases">
        <title>Novel sulphate-reducing endosymbionts in the free-living metamonad Anaeramoeba.</title>
        <authorList>
            <person name="Jerlstrom-Hultqvist J."/>
            <person name="Cepicka I."/>
            <person name="Gallot-Lavallee L."/>
            <person name="Salas-Leiva D."/>
            <person name="Curtis B.A."/>
            <person name="Zahonova K."/>
            <person name="Pipaliya S."/>
            <person name="Dacks J."/>
            <person name="Roger A.J."/>
        </authorList>
    </citation>
    <scope>NUCLEOTIDE SEQUENCE</scope>
    <source>
        <strain evidence="10">BMAN</strain>
    </source>
</reference>
<dbReference type="Gene3D" id="3.90.640.10">
    <property type="entry name" value="Actin, Chain A, domain 4"/>
    <property type="match status" value="1"/>
</dbReference>
<name>A0A9Q0RDR8_ANAIG</name>
<dbReference type="Pfam" id="PF00022">
    <property type="entry name" value="Actin"/>
    <property type="match status" value="1"/>
</dbReference>
<dbReference type="GO" id="GO:0005856">
    <property type="term" value="C:cytoskeleton"/>
    <property type="evidence" value="ECO:0007669"/>
    <property type="project" value="UniProtKB-SubCell"/>
</dbReference>
<accession>A0A9Q0RDR8</accession>
<dbReference type="PANTHER" id="PTHR11937">
    <property type="entry name" value="ACTIN"/>
    <property type="match status" value="1"/>
</dbReference>
<evidence type="ECO:0000313" key="11">
    <source>
        <dbReference type="Proteomes" id="UP001149090"/>
    </source>
</evidence>
<keyword evidence="6" id="KW-0067">ATP-binding</keyword>
<evidence type="ECO:0000256" key="4">
    <source>
        <dbReference type="ARBA" id="ARBA00022741"/>
    </source>
</evidence>
<dbReference type="Gene3D" id="3.30.420.40">
    <property type="match status" value="2"/>
</dbReference>
<keyword evidence="4" id="KW-0547">Nucleotide-binding</keyword>
<dbReference type="FunFam" id="3.90.640.10:FF:000001">
    <property type="entry name" value="Actin, muscle"/>
    <property type="match status" value="1"/>
</dbReference>
<dbReference type="FunFam" id="3.30.420.40:FF:000218">
    <property type="entry name" value="actin, alpha sarcomeric/skeletal-like"/>
    <property type="match status" value="1"/>
</dbReference>
<dbReference type="FunFam" id="3.30.420.40:FF:000291">
    <property type="entry name" value="Actin, alpha skeletal muscle"/>
    <property type="match status" value="1"/>
</dbReference>
<sequence>MGDDTAAIVIDNGSGIMKAGYAGDDAPKAVFPSIVGRPRHLGVMVGMGQKDSYVGDEAQSKRGILTLKYPIEYGIVTNWDDMEKIWNHIFYNELKVAPEEHPVLLTEVPFNPKANKEKMTEIMFETFNTPAMYIAISSVLSLYTSGKTTGIVVEIGDGVSHTVPIYEGYASPHAIKRLDLGGRGLTDYLMKILTERGYSFSTVAEREIVKDIKEKLCYVALDFDQEMDNAAESNSIEKNYELPDGEIITIGNERFRCPEVLFQPFFIEMSQPGIHELTYNSIMNYDVFCRKDLYGNIILSGGSTMFPGISDRFQKEINQLAPLNMEVKVIAPPERKYLTWIGGSILASLSTFQNMWISKEEYKESGPSIVHKKCF</sequence>
<gene>
    <name evidence="10" type="ORF">M0811_06452</name>
</gene>
<evidence type="ECO:0000256" key="7">
    <source>
        <dbReference type="ARBA" id="ARBA00023212"/>
    </source>
</evidence>
<protein>
    <submittedName>
        <fullName evidence="10">Actin</fullName>
    </submittedName>
</protein>
<dbReference type="AlphaFoldDB" id="A0A9Q0RDR8"/>
<dbReference type="GO" id="GO:0005524">
    <property type="term" value="F:ATP binding"/>
    <property type="evidence" value="ECO:0007669"/>
    <property type="project" value="UniProtKB-KW"/>
</dbReference>
<evidence type="ECO:0000256" key="1">
    <source>
        <dbReference type="ARBA" id="ARBA00004245"/>
    </source>
</evidence>